<dbReference type="Gene3D" id="3.40.50.150">
    <property type="entry name" value="Vaccinia Virus protein VP39"/>
    <property type="match status" value="1"/>
</dbReference>
<proteinExistence type="predicted"/>
<protein>
    <submittedName>
        <fullName evidence="3">Class I SAM-dependent methyltransferase</fullName>
    </submittedName>
</protein>
<dbReference type="InterPro" id="IPR041497">
    <property type="entry name" value="Thump-like"/>
</dbReference>
<keyword evidence="3" id="KW-0808">Transferase</keyword>
<dbReference type="RefSeq" id="WP_303952836.1">
    <property type="nucleotide sequence ID" value="NZ_JAGZXI010000007.1"/>
</dbReference>
<dbReference type="CDD" id="cd02440">
    <property type="entry name" value="AdoMet_MTases"/>
    <property type="match status" value="1"/>
</dbReference>
<evidence type="ECO:0000256" key="1">
    <source>
        <dbReference type="SAM" id="MobiDB-lite"/>
    </source>
</evidence>
<accession>A0A943TAD1</accession>
<dbReference type="SUPFAM" id="SSF53335">
    <property type="entry name" value="S-adenosyl-L-methionine-dependent methyltransferases"/>
    <property type="match status" value="1"/>
</dbReference>
<feature type="region of interest" description="Disordered" evidence="1">
    <location>
        <begin position="447"/>
        <end position="473"/>
    </location>
</feature>
<comment type="caution">
    <text evidence="3">The sequence shown here is derived from an EMBL/GenBank/DDBJ whole genome shotgun (WGS) entry which is preliminary data.</text>
</comment>
<dbReference type="GO" id="GO:0008168">
    <property type="term" value="F:methyltransferase activity"/>
    <property type="evidence" value="ECO:0007669"/>
    <property type="project" value="UniProtKB-KW"/>
</dbReference>
<dbReference type="GO" id="GO:0032259">
    <property type="term" value="P:methylation"/>
    <property type="evidence" value="ECO:0007669"/>
    <property type="project" value="UniProtKB-KW"/>
</dbReference>
<keyword evidence="3" id="KW-0489">Methyltransferase</keyword>
<dbReference type="EMBL" id="JAGZXI010000007">
    <property type="protein sequence ID" value="MBS6635099.1"/>
    <property type="molecule type" value="Genomic_DNA"/>
</dbReference>
<reference evidence="3" key="1">
    <citation type="submission" date="2021-02" db="EMBL/GenBank/DDBJ databases">
        <title>Infant gut strain persistence is associated with maternal origin, phylogeny, and functional potential including surface adhesion and iron acquisition.</title>
        <authorList>
            <person name="Lou Y.C."/>
        </authorList>
    </citation>
    <scope>NUCLEOTIDE SEQUENCE</scope>
    <source>
        <strain evidence="3">L1_008_092G1_dasL1_008_092G1_concoct_16</strain>
    </source>
</reference>
<organism evidence="3 4">
    <name type="scientific">Rothia mucilaginosa</name>
    <dbReference type="NCBI Taxonomy" id="43675"/>
    <lineage>
        <taxon>Bacteria</taxon>
        <taxon>Bacillati</taxon>
        <taxon>Actinomycetota</taxon>
        <taxon>Actinomycetes</taxon>
        <taxon>Micrococcales</taxon>
        <taxon>Micrococcaceae</taxon>
        <taxon>Rothia</taxon>
    </lineage>
</organism>
<name>A0A943TAD1_9MICC</name>
<evidence type="ECO:0000313" key="4">
    <source>
        <dbReference type="Proteomes" id="UP000739069"/>
    </source>
</evidence>
<dbReference type="InterPro" id="IPR029063">
    <property type="entry name" value="SAM-dependent_MTases_sf"/>
</dbReference>
<sequence>MPHTPNASPEALPTGESPLGFSPAPPLPLSDRALAAADELYPLDSDTLGAVTSLRSHGFSPEESSAIISLAQARTRARAKFGERTRTLMLTQEAAEQATRPVIAHYRADRLARVPGLVADLGCGIGSDTAVYAAARGSAVAVELDPLTASFAAANLAFCPRARVYSGDVTAYAPASGTGAEALLTDGAGASPAILWLDPARRELRGAKKAQTERLFDPEAFSPPFSFVLGLARTGVPMGVKLGPGFPHEGIPSPEDIASETNPTPRVEAEWIQSESSLAELVLWFNALAQEGAARTATSVRELPADEVSSAAEATDEVADLLPSYEAVSFRSALTAAEAAQSVEVPVSLPQPGEYLLEPAPAIVRSHLVAEFAQSIGAHLLDEHLAYLRSAEPVDHPLVACYEVLEELPLQEKQLKRWVREQGFTALTIKKRGVDIVPEQLRARLLGSAGSKPSKKKQKKNANSSTGAQESSYHPATLVFTRIGSGRDSRRVGWHVQPL</sequence>
<evidence type="ECO:0000259" key="2">
    <source>
        <dbReference type="Pfam" id="PF18096"/>
    </source>
</evidence>
<dbReference type="Pfam" id="PF18096">
    <property type="entry name" value="Thump_like"/>
    <property type="match status" value="1"/>
</dbReference>
<dbReference type="AlphaFoldDB" id="A0A943TAD1"/>
<evidence type="ECO:0000313" key="3">
    <source>
        <dbReference type="EMBL" id="MBS6635099.1"/>
    </source>
</evidence>
<gene>
    <name evidence="3" type="ORF">KH265_05510</name>
</gene>
<feature type="domain" description="THUMP-like" evidence="2">
    <location>
        <begin position="400"/>
        <end position="496"/>
    </location>
</feature>
<feature type="region of interest" description="Disordered" evidence="1">
    <location>
        <begin position="1"/>
        <end position="26"/>
    </location>
</feature>
<dbReference type="Proteomes" id="UP000739069">
    <property type="component" value="Unassembled WGS sequence"/>
</dbReference>